<sequence>MCGRRIGPFECNRHVEDGGERMSARIGAVDSPAENGVQLTVEPEGSEEPAVAPWAWYRRYR</sequence>
<proteinExistence type="predicted"/>
<accession>A0A495VY16</accession>
<dbReference type="Proteomes" id="UP000282084">
    <property type="component" value="Unassembled WGS sequence"/>
</dbReference>
<evidence type="ECO:0000313" key="1">
    <source>
        <dbReference type="EMBL" id="RKT54216.1"/>
    </source>
</evidence>
<organism evidence="1 2">
    <name type="scientific">Saccharothrix australiensis</name>
    <dbReference type="NCBI Taxonomy" id="2072"/>
    <lineage>
        <taxon>Bacteria</taxon>
        <taxon>Bacillati</taxon>
        <taxon>Actinomycetota</taxon>
        <taxon>Actinomycetes</taxon>
        <taxon>Pseudonocardiales</taxon>
        <taxon>Pseudonocardiaceae</taxon>
        <taxon>Saccharothrix</taxon>
    </lineage>
</organism>
<name>A0A495VY16_9PSEU</name>
<keyword evidence="2" id="KW-1185">Reference proteome</keyword>
<protein>
    <submittedName>
        <fullName evidence="1">Uncharacterized protein</fullName>
    </submittedName>
</protein>
<gene>
    <name evidence="1" type="ORF">C8E97_2831</name>
</gene>
<evidence type="ECO:0000313" key="2">
    <source>
        <dbReference type="Proteomes" id="UP000282084"/>
    </source>
</evidence>
<reference evidence="1 2" key="1">
    <citation type="submission" date="2018-10" db="EMBL/GenBank/DDBJ databases">
        <title>Sequencing the genomes of 1000 actinobacteria strains.</title>
        <authorList>
            <person name="Klenk H.-P."/>
        </authorList>
    </citation>
    <scope>NUCLEOTIDE SEQUENCE [LARGE SCALE GENOMIC DNA]</scope>
    <source>
        <strain evidence="1 2">DSM 43800</strain>
    </source>
</reference>
<comment type="caution">
    <text evidence="1">The sequence shown here is derived from an EMBL/GenBank/DDBJ whole genome shotgun (WGS) entry which is preliminary data.</text>
</comment>
<dbReference type="AlphaFoldDB" id="A0A495VY16"/>
<dbReference type="EMBL" id="RBXO01000001">
    <property type="protein sequence ID" value="RKT54216.1"/>
    <property type="molecule type" value="Genomic_DNA"/>
</dbReference>